<gene>
    <name evidence="1" type="ORF">AWR26_25045</name>
</gene>
<evidence type="ECO:0000313" key="2">
    <source>
        <dbReference type="Proteomes" id="UP000078227"/>
    </source>
</evidence>
<dbReference type="RefSeq" id="WP_208631300.1">
    <property type="nucleotide sequence ID" value="NZ_CP014007.2"/>
</dbReference>
<accession>A0ABX7PYU1</accession>
<sequence length="50" mass="5564">MPLNKITQRKTSGEVILLGHIQWDLAGSAMNISGELIALPGRRFVELPKY</sequence>
<reference evidence="1 2" key="1">
    <citation type="submission" date="2021-03" db="EMBL/GenBank/DDBJ databases">
        <authorList>
            <person name="Li Y."/>
            <person name="Li S."/>
            <person name="Chen M."/>
            <person name="Peng G."/>
            <person name="Tan Z."/>
            <person name="An Q."/>
        </authorList>
    </citation>
    <scope>NUCLEOTIDE SEQUENCE [LARGE SCALE GENOMIC DNA]</scope>
    <source>
        <strain evidence="1 2">Ola 51</strain>
    </source>
</reference>
<protein>
    <submittedName>
        <fullName evidence="1">Uncharacterized protein</fullName>
    </submittedName>
</protein>
<keyword evidence="2" id="KW-1185">Reference proteome</keyword>
<dbReference type="Proteomes" id="UP000078227">
    <property type="component" value="Chromosome"/>
</dbReference>
<proteinExistence type="predicted"/>
<name>A0ABX7PYU1_9ENTR</name>
<dbReference type="EMBL" id="CP014007">
    <property type="protein sequence ID" value="QSV12321.1"/>
    <property type="molecule type" value="Genomic_DNA"/>
</dbReference>
<organism evidence="1 2">
    <name type="scientific">Kosakonia oryzae</name>
    <dbReference type="NCBI Taxonomy" id="497725"/>
    <lineage>
        <taxon>Bacteria</taxon>
        <taxon>Pseudomonadati</taxon>
        <taxon>Pseudomonadota</taxon>
        <taxon>Gammaproteobacteria</taxon>
        <taxon>Enterobacterales</taxon>
        <taxon>Enterobacteriaceae</taxon>
        <taxon>Kosakonia</taxon>
    </lineage>
</organism>
<evidence type="ECO:0000313" key="1">
    <source>
        <dbReference type="EMBL" id="QSV12321.1"/>
    </source>
</evidence>